<accession>A0A6J4KA28</accession>
<keyword evidence="2 7" id="KW-0813">Transport</keyword>
<gene>
    <name evidence="10" type="ORF">AVDCRST_MAG56-5323</name>
</gene>
<dbReference type="Pfam" id="PF13715">
    <property type="entry name" value="CarbopepD_reg_2"/>
    <property type="match status" value="1"/>
</dbReference>
<dbReference type="InterPro" id="IPR037066">
    <property type="entry name" value="Plug_dom_sf"/>
</dbReference>
<dbReference type="InterPro" id="IPR012910">
    <property type="entry name" value="Plug_dom"/>
</dbReference>
<evidence type="ECO:0000256" key="5">
    <source>
        <dbReference type="ARBA" id="ARBA00023136"/>
    </source>
</evidence>
<evidence type="ECO:0000256" key="4">
    <source>
        <dbReference type="ARBA" id="ARBA00022692"/>
    </source>
</evidence>
<feature type="signal peptide" evidence="8">
    <location>
        <begin position="1"/>
        <end position="25"/>
    </location>
</feature>
<dbReference type="EMBL" id="CADCTQ010000441">
    <property type="protein sequence ID" value="CAA9299758.1"/>
    <property type="molecule type" value="Genomic_DNA"/>
</dbReference>
<evidence type="ECO:0000256" key="1">
    <source>
        <dbReference type="ARBA" id="ARBA00004571"/>
    </source>
</evidence>
<keyword evidence="4 7" id="KW-0812">Transmembrane</keyword>
<evidence type="ECO:0000256" key="3">
    <source>
        <dbReference type="ARBA" id="ARBA00022452"/>
    </source>
</evidence>
<dbReference type="Gene3D" id="2.40.170.20">
    <property type="entry name" value="TonB-dependent receptor, beta-barrel domain"/>
    <property type="match status" value="1"/>
</dbReference>
<reference evidence="10" key="1">
    <citation type="submission" date="2020-02" db="EMBL/GenBank/DDBJ databases">
        <authorList>
            <person name="Meier V. D."/>
        </authorList>
    </citation>
    <scope>NUCLEOTIDE SEQUENCE</scope>
    <source>
        <strain evidence="10">AVDCRST_MAG56</strain>
    </source>
</reference>
<evidence type="ECO:0000256" key="6">
    <source>
        <dbReference type="ARBA" id="ARBA00023237"/>
    </source>
</evidence>
<evidence type="ECO:0000256" key="2">
    <source>
        <dbReference type="ARBA" id="ARBA00022448"/>
    </source>
</evidence>
<keyword evidence="8" id="KW-0732">Signal</keyword>
<dbReference type="AlphaFoldDB" id="A0A6J4KA28"/>
<protein>
    <submittedName>
        <fullName evidence="10">TonB-dependent receptor</fullName>
    </submittedName>
</protein>
<feature type="chain" id="PRO_5026752022" evidence="8">
    <location>
        <begin position="26"/>
        <end position="924"/>
    </location>
</feature>
<comment type="similarity">
    <text evidence="7">Belongs to the TonB-dependent receptor family.</text>
</comment>
<evidence type="ECO:0000256" key="8">
    <source>
        <dbReference type="SAM" id="SignalP"/>
    </source>
</evidence>
<comment type="subcellular location">
    <subcellularLocation>
        <location evidence="1 7">Cell outer membrane</location>
        <topology evidence="1 7">Multi-pass membrane protein</topology>
    </subcellularLocation>
</comment>
<evidence type="ECO:0000313" key="10">
    <source>
        <dbReference type="EMBL" id="CAA9299758.1"/>
    </source>
</evidence>
<evidence type="ECO:0000256" key="7">
    <source>
        <dbReference type="PROSITE-ProRule" id="PRU01360"/>
    </source>
</evidence>
<dbReference type="InterPro" id="IPR039426">
    <property type="entry name" value="TonB-dep_rcpt-like"/>
</dbReference>
<dbReference type="SUPFAM" id="SSF49464">
    <property type="entry name" value="Carboxypeptidase regulatory domain-like"/>
    <property type="match status" value="1"/>
</dbReference>
<proteinExistence type="inferred from homology"/>
<dbReference type="SUPFAM" id="SSF56935">
    <property type="entry name" value="Porins"/>
    <property type="match status" value="1"/>
</dbReference>
<sequence length="924" mass="104281">MNRFTRLFLFLILSLAGTFRTSGQAAGEQTVSGNFSGTPFPEFVRAVESATRYRFFYDARQADTLKVTVQADARPLRDVLFGIFKGTNYFFAIDDAGRVFVTYDRVIMAGLPPRYFERTEGGEEEAPVAGYLGKKEEAKLSVTAENRLIQIGTKPAGEPTGNANLAGHVRNAASGEAVIGAVIYIENPRVGVSTDQFGYFSLTIPKGRHELKIKSIGMKDTKRQLVLYADGKLTIEMYDDVIPLREVVIEAEKDVNVSGMQMGLERLDIKAMKQVPTALGEYDIFKVVQTLPGVKTVGESSNGLNVRGGATDQNLILYNDAVVYNPTHLFGFFSAFNPDVLKNVELYKSGIPSRYGGRLSSVMEVTTRDGNKKKFEGAGGLGLVTGRLSLEGPIIKDKTSFLIAGRSTYSNWLLKQLRDPAFRKSSASFYDVNLHVSHQMNEKNTFYLTGYLSRDAFQLRSDTLYGYKNQNAVAKWKHIFGNKLYGVFTGSYSRYQYTIDSDLNPVNAYKLNFDINQSNLKADFNFFPVPKHTVDFGVSSIFYKLFPGSFLPKGGESEVTPNVVPAEQGLESAFYIGDKYDISPRLSVSMGLRYSLFNYLGPQQVYTYPLGLPREETNVRDSVSYGRGKNIRTYHGPEYRLSARYTLTGNSSVKMSYNRTRQYIHMLSNTQAIAPTDIWKLSDVHIRPQVGDQYAIGYYRNLKDNTVETSVEAYYKTMDNVLDYKSGADLIVNQNIEQEIINAQGKAYGVEILVKKLTGRVNGWVSYTYSRSLLRMQDPLSTELVNGGRYYPSNFDKPHDFTFIGNYRFNKRASFSLNMTYSTGRPITLPLGKFEIGNAKRVFYSERNQYRIRDYFRTDFSLNVEGNHRVRKLSHSSWTFAVYNLTGRKNPFSVFFRTENGAIKGYELSIFGQPIPTITYNFRF</sequence>
<keyword evidence="6 7" id="KW-0998">Cell outer membrane</keyword>
<dbReference type="GO" id="GO:0009279">
    <property type="term" value="C:cell outer membrane"/>
    <property type="evidence" value="ECO:0007669"/>
    <property type="project" value="UniProtKB-SubCell"/>
</dbReference>
<keyword evidence="10" id="KW-0675">Receptor</keyword>
<keyword evidence="3 7" id="KW-1134">Transmembrane beta strand</keyword>
<dbReference type="Gene3D" id="2.60.40.1120">
    <property type="entry name" value="Carboxypeptidase-like, regulatory domain"/>
    <property type="match status" value="1"/>
</dbReference>
<name>A0A6J4KA28_9SPHI</name>
<dbReference type="InterPro" id="IPR036942">
    <property type="entry name" value="Beta-barrel_TonB_sf"/>
</dbReference>
<evidence type="ECO:0000259" key="9">
    <source>
        <dbReference type="Pfam" id="PF07715"/>
    </source>
</evidence>
<dbReference type="PROSITE" id="PS52016">
    <property type="entry name" value="TONB_DEPENDENT_REC_3"/>
    <property type="match status" value="1"/>
</dbReference>
<dbReference type="Gene3D" id="2.170.130.10">
    <property type="entry name" value="TonB-dependent receptor, plug domain"/>
    <property type="match status" value="1"/>
</dbReference>
<dbReference type="Pfam" id="PF07715">
    <property type="entry name" value="Plug"/>
    <property type="match status" value="1"/>
</dbReference>
<keyword evidence="5 7" id="KW-0472">Membrane</keyword>
<dbReference type="InterPro" id="IPR008969">
    <property type="entry name" value="CarboxyPept-like_regulatory"/>
</dbReference>
<feature type="domain" description="TonB-dependent receptor plug" evidence="9">
    <location>
        <begin position="282"/>
        <end position="358"/>
    </location>
</feature>
<organism evidence="10">
    <name type="scientific">uncultured Cytophagales bacterium</name>
    <dbReference type="NCBI Taxonomy" id="158755"/>
    <lineage>
        <taxon>Bacteria</taxon>
        <taxon>Pseudomonadati</taxon>
        <taxon>Bacteroidota</taxon>
        <taxon>Sphingobacteriia</taxon>
        <taxon>Sphingobacteriales</taxon>
        <taxon>environmental samples</taxon>
    </lineage>
</organism>